<feature type="domain" description="DUF7371" evidence="2">
    <location>
        <begin position="48"/>
        <end position="248"/>
    </location>
</feature>
<gene>
    <name evidence="3" type="ORF">LTR36_003641</name>
</gene>
<evidence type="ECO:0000313" key="3">
    <source>
        <dbReference type="EMBL" id="KAK4545090.1"/>
    </source>
</evidence>
<reference evidence="3 4" key="1">
    <citation type="submission" date="2021-11" db="EMBL/GenBank/DDBJ databases">
        <title>Black yeast isolated from Biological Soil Crust.</title>
        <authorList>
            <person name="Kurbessoian T."/>
        </authorList>
    </citation>
    <scope>NUCLEOTIDE SEQUENCE [LARGE SCALE GENOMIC DNA]</scope>
    <source>
        <strain evidence="3 4">CCFEE 5522</strain>
    </source>
</reference>
<dbReference type="EMBL" id="JAVFHQ010000021">
    <property type="protein sequence ID" value="KAK4545090.1"/>
    <property type="molecule type" value="Genomic_DNA"/>
</dbReference>
<protein>
    <recommendedName>
        <fullName evidence="2">DUF7371 domain-containing protein</fullName>
    </recommendedName>
</protein>
<feature type="compositionally biased region" description="Low complexity" evidence="1">
    <location>
        <begin position="22"/>
        <end position="40"/>
    </location>
</feature>
<evidence type="ECO:0000259" key="2">
    <source>
        <dbReference type="Pfam" id="PF24086"/>
    </source>
</evidence>
<comment type="caution">
    <text evidence="3">The sequence shown here is derived from an EMBL/GenBank/DDBJ whole genome shotgun (WGS) entry which is preliminary data.</text>
</comment>
<evidence type="ECO:0000256" key="1">
    <source>
        <dbReference type="SAM" id="MobiDB-lite"/>
    </source>
</evidence>
<proteinExistence type="predicted"/>
<dbReference type="Proteomes" id="UP001324427">
    <property type="component" value="Unassembled WGS sequence"/>
</dbReference>
<organism evidence="3 4">
    <name type="scientific">Oleoguttula mirabilis</name>
    <dbReference type="NCBI Taxonomy" id="1507867"/>
    <lineage>
        <taxon>Eukaryota</taxon>
        <taxon>Fungi</taxon>
        <taxon>Dikarya</taxon>
        <taxon>Ascomycota</taxon>
        <taxon>Pezizomycotina</taxon>
        <taxon>Dothideomycetes</taxon>
        <taxon>Dothideomycetidae</taxon>
        <taxon>Mycosphaerellales</taxon>
        <taxon>Teratosphaeriaceae</taxon>
        <taxon>Oleoguttula</taxon>
    </lineage>
</organism>
<dbReference type="AlphaFoldDB" id="A0AAV9JI84"/>
<feature type="region of interest" description="Disordered" evidence="1">
    <location>
        <begin position="22"/>
        <end position="42"/>
    </location>
</feature>
<keyword evidence="4" id="KW-1185">Reference proteome</keyword>
<name>A0AAV9JI84_9PEZI</name>
<accession>A0AAV9JI84</accession>
<dbReference type="Pfam" id="PF24086">
    <property type="entry name" value="DUF7371"/>
    <property type="match status" value="1"/>
</dbReference>
<dbReference type="InterPro" id="IPR055795">
    <property type="entry name" value="DUF7371"/>
</dbReference>
<sequence>MSSASASTTTTLSVYSVLTSTASKTSSSSLSDSFPPSSATATPTACGEHGSFTLDFDGLPNFVPSNQNQTDITQAPPVPNPYHHLTFSNGYVYGPSPRVPYVPASAPKLAVFLAGASGMTARSQNPGEIGDGAYEAISAFWFDAYSAFFGCDNNGTDACTLVFTAYTYSPSAQDEIPSYTQNATVPPCAGIASGAGGCKMQQVYFPDSFQSLSGLQIQAFVGNTERMFFVDDMAMGWSNNTCEAGLTRLRYQ</sequence>
<evidence type="ECO:0000313" key="4">
    <source>
        <dbReference type="Proteomes" id="UP001324427"/>
    </source>
</evidence>